<keyword evidence="12" id="KW-1185">Reference proteome</keyword>
<dbReference type="AlphaFoldDB" id="A0A7G1Q8I6"/>
<evidence type="ECO:0000256" key="2">
    <source>
        <dbReference type="ARBA" id="ARBA00007615"/>
    </source>
</evidence>
<organism evidence="11 12">
    <name type="scientific">Candidatus Nitrosacidococcus tergens</name>
    <dbReference type="NCBI Taxonomy" id="553981"/>
    <lineage>
        <taxon>Bacteria</taxon>
        <taxon>Pseudomonadati</taxon>
        <taxon>Pseudomonadota</taxon>
        <taxon>Gammaproteobacteria</taxon>
        <taxon>Chromatiales</taxon>
        <taxon>Chromatiaceae</taxon>
        <taxon>Candidatus Nitrosacidococcus</taxon>
    </lineage>
</organism>
<evidence type="ECO:0000256" key="10">
    <source>
        <dbReference type="HAMAP-Rule" id="MF_00240"/>
    </source>
</evidence>
<dbReference type="KEGG" id="ntg:NSCAC_0300"/>
<keyword evidence="8 10" id="KW-0653">Protein transport</keyword>
<evidence type="ECO:0000256" key="8">
    <source>
        <dbReference type="ARBA" id="ARBA00022927"/>
    </source>
</evidence>
<gene>
    <name evidence="10 11" type="primary">lolA</name>
    <name evidence="11" type="ORF">NSCAC_0300</name>
</gene>
<reference evidence="11 12" key="1">
    <citation type="submission" date="2020-03" db="EMBL/GenBank/DDBJ databases">
        <authorList>
            <person name="Picone N."/>
        </authorList>
    </citation>
    <scope>NUCLEOTIDE SEQUENCE [LARGE SCALE GENOMIC DNA]</scope>
    <source>
        <strain evidence="11">NSCAC1</strain>
    </source>
</reference>
<evidence type="ECO:0000256" key="3">
    <source>
        <dbReference type="ARBA" id="ARBA00011245"/>
    </source>
</evidence>
<dbReference type="RefSeq" id="WP_197744668.1">
    <property type="nucleotide sequence ID" value="NZ_LR778175.1"/>
</dbReference>
<keyword evidence="7 10" id="KW-0574">Periplasm</keyword>
<evidence type="ECO:0000256" key="9">
    <source>
        <dbReference type="ARBA" id="ARBA00023186"/>
    </source>
</evidence>
<name>A0A7G1Q8I6_9GAMM</name>
<comment type="function">
    <text evidence="10">Participates in the translocation of lipoproteins from the inner membrane to the outer membrane. Only forms a complex with a lipoprotein if the residue after the N-terminal Cys is not an aspartate (The Asp acts as a targeting signal to indicate that the lipoprotein should stay in the inner membrane).</text>
</comment>
<dbReference type="Gene3D" id="2.50.20.10">
    <property type="entry name" value="Lipoprotein localisation LolA/LolB/LppX"/>
    <property type="match status" value="1"/>
</dbReference>
<evidence type="ECO:0000256" key="4">
    <source>
        <dbReference type="ARBA" id="ARBA00014035"/>
    </source>
</evidence>
<keyword evidence="6" id="KW-0732">Signal</keyword>
<dbReference type="PANTHER" id="PTHR35869:SF1">
    <property type="entry name" value="OUTER-MEMBRANE LIPOPROTEIN CARRIER PROTEIN"/>
    <property type="match status" value="1"/>
</dbReference>
<dbReference type="Proteomes" id="UP000516072">
    <property type="component" value="Chromosome"/>
</dbReference>
<comment type="subunit">
    <text evidence="3 10">Monomer.</text>
</comment>
<dbReference type="PANTHER" id="PTHR35869">
    <property type="entry name" value="OUTER-MEMBRANE LIPOPROTEIN CARRIER PROTEIN"/>
    <property type="match status" value="1"/>
</dbReference>
<keyword evidence="11" id="KW-0449">Lipoprotein</keyword>
<evidence type="ECO:0000313" key="12">
    <source>
        <dbReference type="Proteomes" id="UP000516072"/>
    </source>
</evidence>
<dbReference type="GO" id="GO:0042597">
    <property type="term" value="C:periplasmic space"/>
    <property type="evidence" value="ECO:0007669"/>
    <property type="project" value="UniProtKB-SubCell"/>
</dbReference>
<comment type="subcellular location">
    <subcellularLocation>
        <location evidence="1 10">Periplasm</location>
    </subcellularLocation>
</comment>
<accession>A0A7G1Q8I6</accession>
<evidence type="ECO:0000313" key="11">
    <source>
        <dbReference type="EMBL" id="CAB1274700.1"/>
    </source>
</evidence>
<protein>
    <recommendedName>
        <fullName evidence="4 10">Outer-membrane lipoprotein carrier protein</fullName>
    </recommendedName>
</protein>
<proteinExistence type="inferred from homology"/>
<dbReference type="InterPro" id="IPR004564">
    <property type="entry name" value="OM_lipoprot_carrier_LolA-like"/>
</dbReference>
<dbReference type="Pfam" id="PF03548">
    <property type="entry name" value="LolA"/>
    <property type="match status" value="1"/>
</dbReference>
<comment type="similarity">
    <text evidence="2 10">Belongs to the LolA family.</text>
</comment>
<dbReference type="CDD" id="cd16325">
    <property type="entry name" value="LolA"/>
    <property type="match status" value="1"/>
</dbReference>
<dbReference type="InterPro" id="IPR029046">
    <property type="entry name" value="LolA/LolB/LppX"/>
</dbReference>
<evidence type="ECO:0000256" key="5">
    <source>
        <dbReference type="ARBA" id="ARBA00022448"/>
    </source>
</evidence>
<sequence length="216" mass="24720">MYIKKLQLPRQNLVIVLLIGITMLPIRAIAADPKRNLESFLTKTQTLVADFNQTVLSEEEEIIEKSQGVFSLQRPGKFRWDYKKPSTQLIVADGSKIWFYDRELEQVTVKSLNQALGDAPALLLAGQDLPEDEYQVNALSSEDNLAWIEVIPQDQEGAFKRLLLGFQRKNLREMKLYDNLNQVTQLSFYNIKIGLSFEDSTFTFTPPEGADVIYDE</sequence>
<dbReference type="GO" id="GO:0044874">
    <property type="term" value="P:lipoprotein localization to outer membrane"/>
    <property type="evidence" value="ECO:0007669"/>
    <property type="project" value="UniProtKB-UniRule"/>
</dbReference>
<keyword evidence="5 10" id="KW-0813">Transport</keyword>
<evidence type="ECO:0000256" key="7">
    <source>
        <dbReference type="ARBA" id="ARBA00022764"/>
    </source>
</evidence>
<dbReference type="InterPro" id="IPR018323">
    <property type="entry name" value="OM_lipoprot_carrier_LolA_Pbac"/>
</dbReference>
<keyword evidence="9 10" id="KW-0143">Chaperone</keyword>
<dbReference type="NCBIfam" id="TIGR00547">
    <property type="entry name" value="lolA"/>
    <property type="match status" value="1"/>
</dbReference>
<evidence type="ECO:0000256" key="1">
    <source>
        <dbReference type="ARBA" id="ARBA00004418"/>
    </source>
</evidence>
<dbReference type="SUPFAM" id="SSF89392">
    <property type="entry name" value="Prokaryotic lipoproteins and lipoprotein localization factors"/>
    <property type="match status" value="1"/>
</dbReference>
<dbReference type="EMBL" id="LR778175">
    <property type="protein sequence ID" value="CAB1274700.1"/>
    <property type="molecule type" value="Genomic_DNA"/>
</dbReference>
<dbReference type="HAMAP" id="MF_00240">
    <property type="entry name" value="LolA"/>
    <property type="match status" value="1"/>
</dbReference>
<dbReference type="GO" id="GO:0042953">
    <property type="term" value="P:lipoprotein transport"/>
    <property type="evidence" value="ECO:0007669"/>
    <property type="project" value="InterPro"/>
</dbReference>
<evidence type="ECO:0000256" key="6">
    <source>
        <dbReference type="ARBA" id="ARBA00022729"/>
    </source>
</evidence>